<comment type="caution">
    <text evidence="1">The sequence shown here is derived from an EMBL/GenBank/DDBJ whole genome shotgun (WGS) entry which is preliminary data.</text>
</comment>
<protein>
    <submittedName>
        <fullName evidence="1">Uncharacterized protein</fullName>
    </submittedName>
</protein>
<organism evidence="1 2">
    <name type="scientific">Candidatus Beckwithbacteria bacterium GW2011_GWC2_47_9</name>
    <dbReference type="NCBI Taxonomy" id="1618373"/>
    <lineage>
        <taxon>Bacteria</taxon>
        <taxon>Candidatus Beckwithiibacteriota</taxon>
    </lineage>
</organism>
<sequence length="128" mass="13921">MPPKEISLSQKLLGKAQEFAVQAGDKNLTGEKAIKSASRGIGTMLAQMEPESLRQEYSRIQQDALLTATQIAREKGAAAAAKFLLGHAVAASTLEDFAILKASEPIPEKFDEFIKKHGLIDELKKLDE</sequence>
<name>A0A0G1WWX8_9BACT</name>
<evidence type="ECO:0000313" key="1">
    <source>
        <dbReference type="EMBL" id="KKU86690.1"/>
    </source>
</evidence>
<reference evidence="1 2" key="1">
    <citation type="journal article" date="2015" name="Nature">
        <title>rRNA introns, odd ribosomes, and small enigmatic genomes across a large radiation of phyla.</title>
        <authorList>
            <person name="Brown C.T."/>
            <person name="Hug L.A."/>
            <person name="Thomas B.C."/>
            <person name="Sharon I."/>
            <person name="Castelle C.J."/>
            <person name="Singh A."/>
            <person name="Wilkins M.J."/>
            <person name="Williams K.H."/>
            <person name="Banfield J.F."/>
        </authorList>
    </citation>
    <scope>NUCLEOTIDE SEQUENCE [LARGE SCALE GENOMIC DNA]</scope>
</reference>
<accession>A0A0G1WWX8</accession>
<dbReference type="Proteomes" id="UP000034772">
    <property type="component" value="Unassembled WGS sequence"/>
</dbReference>
<dbReference type="AlphaFoldDB" id="A0A0G1WWX8"/>
<evidence type="ECO:0000313" key="2">
    <source>
        <dbReference type="Proteomes" id="UP000034772"/>
    </source>
</evidence>
<proteinExistence type="predicted"/>
<dbReference type="EMBL" id="LCOZ01000041">
    <property type="protein sequence ID" value="KKU86690.1"/>
    <property type="molecule type" value="Genomic_DNA"/>
</dbReference>
<gene>
    <name evidence="1" type="ORF">UY17_C0041G0007</name>
</gene>